<dbReference type="Pfam" id="PF13392">
    <property type="entry name" value="HNH_3"/>
    <property type="match status" value="1"/>
</dbReference>
<dbReference type="AlphaFoldDB" id="A0A1C4XE77"/>
<dbReference type="InterPro" id="IPR003615">
    <property type="entry name" value="HNH_nuc"/>
</dbReference>
<accession>A0A1C4XE77</accession>
<dbReference type="STRING" id="262898.GA0070564_10326"/>
<evidence type="ECO:0000313" key="2">
    <source>
        <dbReference type="EMBL" id="SCF06746.1"/>
    </source>
</evidence>
<organism evidence="2 3">
    <name type="scientific">Micromonospora mirobrigensis</name>
    <dbReference type="NCBI Taxonomy" id="262898"/>
    <lineage>
        <taxon>Bacteria</taxon>
        <taxon>Bacillati</taxon>
        <taxon>Actinomycetota</taxon>
        <taxon>Actinomycetes</taxon>
        <taxon>Micromonosporales</taxon>
        <taxon>Micromonosporaceae</taxon>
        <taxon>Micromonospora</taxon>
    </lineage>
</organism>
<dbReference type="InterPro" id="IPR044925">
    <property type="entry name" value="His-Me_finger_sf"/>
</dbReference>
<keyword evidence="2" id="KW-0378">Hydrolase</keyword>
<dbReference type="EMBL" id="FMCX01000003">
    <property type="protein sequence ID" value="SCF06746.1"/>
    <property type="molecule type" value="Genomic_DNA"/>
</dbReference>
<reference evidence="3" key="1">
    <citation type="submission" date="2016-06" db="EMBL/GenBank/DDBJ databases">
        <authorList>
            <person name="Varghese N."/>
            <person name="Submissions Spin"/>
        </authorList>
    </citation>
    <scope>NUCLEOTIDE SEQUENCE [LARGE SCALE GENOMIC DNA]</scope>
    <source>
        <strain evidence="3">DSM 44830</strain>
    </source>
</reference>
<keyword evidence="3" id="KW-1185">Reference proteome</keyword>
<evidence type="ECO:0000313" key="3">
    <source>
        <dbReference type="Proteomes" id="UP000199504"/>
    </source>
</evidence>
<evidence type="ECO:0000259" key="1">
    <source>
        <dbReference type="Pfam" id="PF13392"/>
    </source>
</evidence>
<dbReference type="GO" id="GO:0004519">
    <property type="term" value="F:endonuclease activity"/>
    <property type="evidence" value="ECO:0007669"/>
    <property type="project" value="UniProtKB-KW"/>
</dbReference>
<feature type="domain" description="HNH nuclease" evidence="1">
    <location>
        <begin position="59"/>
        <end position="102"/>
    </location>
</feature>
<dbReference type="RefSeq" id="WP_091607276.1">
    <property type="nucleotide sequence ID" value="NZ_FMCX01000003.1"/>
</dbReference>
<protein>
    <submittedName>
        <fullName evidence="2">HNH endonuclease</fullName>
    </submittedName>
</protein>
<sequence length="212" mass="24362">MSVLNRTTEDLWPYGVVVGKHTGYTIDKNGCWIYDGFLDACGYGNKAVVVDGRKTSTTAHRFYWTKWVGPVTPGLELDHFKRCNRACINPEHLREVTHSVNLANRGRRKRCMRGHRFTLRNTYWSRTGRMCKTCTNARNYQVRSGVDFTTALRFMEKRYQTRPLPLTPEAAQEVSEALKVTRADRERASQLQAVSVDLSARWSRVLQSVQAT</sequence>
<dbReference type="Proteomes" id="UP000199504">
    <property type="component" value="Unassembled WGS sequence"/>
</dbReference>
<gene>
    <name evidence="2" type="ORF">GA0070564_10326</name>
</gene>
<keyword evidence="2" id="KW-0540">Nuclease</keyword>
<name>A0A1C4XE77_9ACTN</name>
<dbReference type="SUPFAM" id="SSF54060">
    <property type="entry name" value="His-Me finger endonucleases"/>
    <property type="match status" value="1"/>
</dbReference>
<keyword evidence="2" id="KW-0255">Endonuclease</keyword>
<dbReference type="OrthoDB" id="3732358at2"/>
<proteinExistence type="predicted"/>